<keyword evidence="1" id="KW-0472">Membrane</keyword>
<dbReference type="RefSeq" id="WP_100357545.1">
    <property type="nucleotide sequence ID" value="NZ_CP183903.1"/>
</dbReference>
<dbReference type="AlphaFoldDB" id="A0A2H9UM26"/>
<sequence length="128" mass="14310">MLEFWYSERCHRQIKLMVIIATCIVIYAASTVTQLGPVLVAVSLGIGIVVHLLHHFRLKISKSNPYANGFSALSRVIPIIALITLFGYLPEQHQPWAKLALGLQCLGFAAIGLFIVSVYENRAKRFED</sequence>
<evidence type="ECO:0000313" key="3">
    <source>
        <dbReference type="Proteomes" id="UP000242351"/>
    </source>
</evidence>
<accession>A0A2H9UM26</accession>
<reference evidence="2 3" key="1">
    <citation type="submission" date="2017-11" db="EMBL/GenBank/DDBJ databases">
        <authorList>
            <person name="Han C.G."/>
        </authorList>
    </citation>
    <scope>NUCLEOTIDE SEQUENCE [LARGE SCALE GENOMIC DNA]</scope>
    <source>
        <strain evidence="2 3">ANC 5347</strain>
    </source>
</reference>
<keyword evidence="1" id="KW-0812">Transmembrane</keyword>
<proteinExistence type="predicted"/>
<evidence type="ECO:0000256" key="1">
    <source>
        <dbReference type="SAM" id="Phobius"/>
    </source>
</evidence>
<keyword evidence="1" id="KW-1133">Transmembrane helix</keyword>
<reference evidence="2 3" key="2">
    <citation type="submission" date="2017-12" db="EMBL/GenBank/DDBJ databases">
        <title>Revising the taxonomy of the Acinetobacter lwoffii group: the description of Acinetobacter pseudolwoffii sp. nov. and emended description of Acinetobacter lwoffii.</title>
        <authorList>
            <person name="Nemec A."/>
        </authorList>
    </citation>
    <scope>NUCLEOTIDE SEQUENCE [LARGE SCALE GENOMIC DNA]</scope>
    <source>
        <strain evidence="2 3">ANC 5347</strain>
    </source>
</reference>
<feature type="transmembrane region" description="Helical" evidence="1">
    <location>
        <begin position="66"/>
        <end position="89"/>
    </location>
</feature>
<organism evidence="2 3">
    <name type="scientific">Acinetobacter pseudolwoffii</name>
    <dbReference type="NCBI Taxonomy" id="2053287"/>
    <lineage>
        <taxon>Bacteria</taxon>
        <taxon>Pseudomonadati</taxon>
        <taxon>Pseudomonadota</taxon>
        <taxon>Gammaproteobacteria</taxon>
        <taxon>Moraxellales</taxon>
        <taxon>Moraxellaceae</taxon>
        <taxon>Acinetobacter</taxon>
    </lineage>
</organism>
<evidence type="ECO:0000313" key="2">
    <source>
        <dbReference type="EMBL" id="PJI32748.1"/>
    </source>
</evidence>
<dbReference type="Proteomes" id="UP000242351">
    <property type="component" value="Unassembled WGS sequence"/>
</dbReference>
<feature type="transmembrane region" description="Helical" evidence="1">
    <location>
        <begin position="12"/>
        <end position="29"/>
    </location>
</feature>
<dbReference type="EMBL" id="PGOZ01000006">
    <property type="protein sequence ID" value="PJI32748.1"/>
    <property type="molecule type" value="Genomic_DNA"/>
</dbReference>
<protein>
    <submittedName>
        <fullName evidence="2">Uncharacterized protein</fullName>
    </submittedName>
</protein>
<feature type="transmembrane region" description="Helical" evidence="1">
    <location>
        <begin position="101"/>
        <end position="119"/>
    </location>
</feature>
<feature type="transmembrane region" description="Helical" evidence="1">
    <location>
        <begin position="35"/>
        <end position="54"/>
    </location>
</feature>
<name>A0A2H9UM26_9GAMM</name>
<comment type="caution">
    <text evidence="2">The sequence shown here is derived from an EMBL/GenBank/DDBJ whole genome shotgun (WGS) entry which is preliminary data.</text>
</comment>
<gene>
    <name evidence="2" type="ORF">CU320_06460</name>
</gene>